<feature type="compositionally biased region" description="Basic and acidic residues" evidence="1">
    <location>
        <begin position="57"/>
        <end position="73"/>
    </location>
</feature>
<feature type="region of interest" description="Disordered" evidence="1">
    <location>
        <begin position="57"/>
        <end position="83"/>
    </location>
</feature>
<dbReference type="Proteomes" id="UP001291623">
    <property type="component" value="Unassembled WGS sequence"/>
</dbReference>
<proteinExistence type="predicted"/>
<gene>
    <name evidence="2" type="ORF">RND71_009514</name>
</gene>
<protein>
    <submittedName>
        <fullName evidence="2">Uncharacterized protein</fullName>
    </submittedName>
</protein>
<sequence>MDASVSEADEHNKRLLDKIARQKHKSAHHFLRVLITIEIQETDKILPKRARKDYFHESLERADPTAARAREDLYPSDPGSNES</sequence>
<dbReference type="EMBL" id="JAVYJV010000005">
    <property type="protein sequence ID" value="KAK4370039.1"/>
    <property type="molecule type" value="Genomic_DNA"/>
</dbReference>
<name>A0AAE1SI69_9SOLA</name>
<organism evidence="2 3">
    <name type="scientific">Anisodus tanguticus</name>
    <dbReference type="NCBI Taxonomy" id="243964"/>
    <lineage>
        <taxon>Eukaryota</taxon>
        <taxon>Viridiplantae</taxon>
        <taxon>Streptophyta</taxon>
        <taxon>Embryophyta</taxon>
        <taxon>Tracheophyta</taxon>
        <taxon>Spermatophyta</taxon>
        <taxon>Magnoliopsida</taxon>
        <taxon>eudicotyledons</taxon>
        <taxon>Gunneridae</taxon>
        <taxon>Pentapetalae</taxon>
        <taxon>asterids</taxon>
        <taxon>lamiids</taxon>
        <taxon>Solanales</taxon>
        <taxon>Solanaceae</taxon>
        <taxon>Solanoideae</taxon>
        <taxon>Hyoscyameae</taxon>
        <taxon>Anisodus</taxon>
    </lineage>
</organism>
<dbReference type="AlphaFoldDB" id="A0AAE1SI69"/>
<evidence type="ECO:0000256" key="1">
    <source>
        <dbReference type="SAM" id="MobiDB-lite"/>
    </source>
</evidence>
<evidence type="ECO:0000313" key="3">
    <source>
        <dbReference type="Proteomes" id="UP001291623"/>
    </source>
</evidence>
<accession>A0AAE1SI69</accession>
<keyword evidence="3" id="KW-1185">Reference proteome</keyword>
<evidence type="ECO:0000313" key="2">
    <source>
        <dbReference type="EMBL" id="KAK4370039.1"/>
    </source>
</evidence>
<reference evidence="2" key="1">
    <citation type="submission" date="2023-12" db="EMBL/GenBank/DDBJ databases">
        <title>Genome assembly of Anisodus tanguticus.</title>
        <authorList>
            <person name="Wang Y.-J."/>
        </authorList>
    </citation>
    <scope>NUCLEOTIDE SEQUENCE</scope>
    <source>
        <strain evidence="2">KB-2021</strain>
        <tissue evidence="2">Leaf</tissue>
    </source>
</reference>
<comment type="caution">
    <text evidence="2">The sequence shown here is derived from an EMBL/GenBank/DDBJ whole genome shotgun (WGS) entry which is preliminary data.</text>
</comment>